<dbReference type="CDD" id="cd07572">
    <property type="entry name" value="nit"/>
    <property type="match status" value="1"/>
</dbReference>
<protein>
    <submittedName>
        <fullName evidence="4">Nitrilase</fullName>
        <ecNumber evidence="4">3.5.5.1</ecNumber>
    </submittedName>
</protein>
<dbReference type="GO" id="GO:0000257">
    <property type="term" value="F:nitrilase activity"/>
    <property type="evidence" value="ECO:0007669"/>
    <property type="project" value="UniProtKB-EC"/>
</dbReference>
<proteinExistence type="inferred from homology"/>
<feature type="domain" description="CN hydrolase" evidence="3">
    <location>
        <begin position="1"/>
        <end position="257"/>
    </location>
</feature>
<dbReference type="GO" id="GO:0016811">
    <property type="term" value="F:hydrolase activity, acting on carbon-nitrogen (but not peptide) bonds, in linear amides"/>
    <property type="evidence" value="ECO:0007669"/>
    <property type="project" value="InterPro"/>
</dbReference>
<evidence type="ECO:0000313" key="4">
    <source>
        <dbReference type="EMBL" id="MBB5372614.1"/>
    </source>
</evidence>
<dbReference type="PROSITE" id="PS50263">
    <property type="entry name" value="CN_HYDROLASE"/>
    <property type="match status" value="1"/>
</dbReference>
<dbReference type="InterPro" id="IPR001110">
    <property type="entry name" value="UPF0012_CS"/>
</dbReference>
<keyword evidence="2 4" id="KW-0378">Hydrolase</keyword>
<organism evidence="4 5">
    <name type="scientific">Acidocella aromatica</name>
    <dbReference type="NCBI Taxonomy" id="1303579"/>
    <lineage>
        <taxon>Bacteria</taxon>
        <taxon>Pseudomonadati</taxon>
        <taxon>Pseudomonadota</taxon>
        <taxon>Alphaproteobacteria</taxon>
        <taxon>Acetobacterales</taxon>
        <taxon>Acidocellaceae</taxon>
        <taxon>Acidocella</taxon>
    </lineage>
</organism>
<evidence type="ECO:0000256" key="2">
    <source>
        <dbReference type="ARBA" id="ARBA00022801"/>
    </source>
</evidence>
<dbReference type="EC" id="3.5.5.1" evidence="4"/>
<dbReference type="Proteomes" id="UP000553706">
    <property type="component" value="Unassembled WGS sequence"/>
</dbReference>
<comment type="caution">
    <text evidence="4">The sequence shown here is derived from an EMBL/GenBank/DDBJ whole genome shotgun (WGS) entry which is preliminary data.</text>
</comment>
<dbReference type="PANTHER" id="PTHR23088:SF27">
    <property type="entry name" value="DEAMINATED GLUTATHIONE AMIDASE"/>
    <property type="match status" value="1"/>
</dbReference>
<reference evidence="4 5" key="1">
    <citation type="submission" date="2020-08" db="EMBL/GenBank/DDBJ databases">
        <title>Genomic Encyclopedia of Type Strains, Phase IV (KMG-IV): sequencing the most valuable type-strain genomes for metagenomic binning, comparative biology and taxonomic classification.</title>
        <authorList>
            <person name="Goeker M."/>
        </authorList>
    </citation>
    <scope>NUCLEOTIDE SEQUENCE [LARGE SCALE GENOMIC DNA]</scope>
    <source>
        <strain evidence="4 5">DSM 27026</strain>
    </source>
</reference>
<evidence type="ECO:0000259" key="3">
    <source>
        <dbReference type="PROSITE" id="PS50263"/>
    </source>
</evidence>
<gene>
    <name evidence="4" type="ORF">HNP71_000852</name>
</gene>
<dbReference type="AlphaFoldDB" id="A0A840VAL3"/>
<dbReference type="EMBL" id="JACHFJ010000002">
    <property type="protein sequence ID" value="MBB5372614.1"/>
    <property type="molecule type" value="Genomic_DNA"/>
</dbReference>
<keyword evidence="5" id="KW-1185">Reference proteome</keyword>
<dbReference type="Gene3D" id="3.60.110.10">
    <property type="entry name" value="Carbon-nitrogen hydrolase"/>
    <property type="match status" value="1"/>
</dbReference>
<name>A0A840VAL3_9PROT</name>
<dbReference type="PANTHER" id="PTHR23088">
    <property type="entry name" value="NITRILASE-RELATED"/>
    <property type="match status" value="1"/>
</dbReference>
<dbReference type="InterPro" id="IPR036526">
    <property type="entry name" value="C-N_Hydrolase_sf"/>
</dbReference>
<dbReference type="InterPro" id="IPR003010">
    <property type="entry name" value="C-N_Hydrolase"/>
</dbReference>
<dbReference type="InterPro" id="IPR045254">
    <property type="entry name" value="Nit1/2_C-N_Hydrolase"/>
</dbReference>
<dbReference type="PROSITE" id="PS01227">
    <property type="entry name" value="UPF0012"/>
    <property type="match status" value="1"/>
</dbReference>
<evidence type="ECO:0000256" key="1">
    <source>
        <dbReference type="ARBA" id="ARBA00010613"/>
    </source>
</evidence>
<accession>A0A840VAL3</accession>
<dbReference type="Pfam" id="PF00795">
    <property type="entry name" value="CN_hydrolase"/>
    <property type="match status" value="1"/>
</dbReference>
<evidence type="ECO:0000313" key="5">
    <source>
        <dbReference type="Proteomes" id="UP000553706"/>
    </source>
</evidence>
<comment type="similarity">
    <text evidence="1">Belongs to the carbon-nitrogen hydrolase superfamily. NIT1/NIT2 family.</text>
</comment>
<dbReference type="RefSeq" id="WP_183265621.1">
    <property type="nucleotide sequence ID" value="NZ_JACHFJ010000002.1"/>
</dbReference>
<dbReference type="SUPFAM" id="SSF56317">
    <property type="entry name" value="Carbon-nitrogen hydrolase"/>
    <property type="match status" value="1"/>
</dbReference>
<sequence length="276" mass="29726">MRVAVIQMSPGADKGENIAQARGLIEGLLAEQKVDLLVLPEMWTCLGGSRANKFAAAETLPVPGGTGGEAYEFLRGMAVVHNVYVHGGSIGELAGEKILNTSIVFNPLGEELGRYRKIHLFDITTPDGQGYRESAIYGAGDEVVTLDIAGTRVGLAICYDIRFPELFLALRRAGAELIVLPAAFTLQTGKDHWEVLLRARAIETQCWFAASGTCGTHHEGNGEPRQTYGHSLIVDPWGHVVAKASDGPGWAVATINKAFTAKVRANMPLLDHRRLA</sequence>